<protein>
    <submittedName>
        <fullName evidence="1">Uncharacterized protein</fullName>
    </submittedName>
</protein>
<dbReference type="EMBL" id="CM042886">
    <property type="protein sequence ID" value="KAI4342792.1"/>
    <property type="molecule type" value="Genomic_DNA"/>
</dbReference>
<evidence type="ECO:0000313" key="1">
    <source>
        <dbReference type="EMBL" id="KAI4342792.1"/>
    </source>
</evidence>
<gene>
    <name evidence="1" type="ORF">MLD38_027373</name>
</gene>
<proteinExistence type="predicted"/>
<evidence type="ECO:0000313" key="2">
    <source>
        <dbReference type="Proteomes" id="UP001057402"/>
    </source>
</evidence>
<name>A0ACB9P1K2_9MYRT</name>
<comment type="caution">
    <text evidence="1">The sequence shown here is derived from an EMBL/GenBank/DDBJ whole genome shotgun (WGS) entry which is preliminary data.</text>
</comment>
<reference evidence="2" key="1">
    <citation type="journal article" date="2023" name="Front. Plant Sci.">
        <title>Chromosomal-level genome assembly of Melastoma candidum provides insights into trichome evolution.</title>
        <authorList>
            <person name="Zhong Y."/>
            <person name="Wu W."/>
            <person name="Sun C."/>
            <person name="Zou P."/>
            <person name="Liu Y."/>
            <person name="Dai S."/>
            <person name="Zhou R."/>
        </authorList>
    </citation>
    <scope>NUCLEOTIDE SEQUENCE [LARGE SCALE GENOMIC DNA]</scope>
</reference>
<keyword evidence="2" id="KW-1185">Reference proteome</keyword>
<organism evidence="1 2">
    <name type="scientific">Melastoma candidum</name>
    <dbReference type="NCBI Taxonomy" id="119954"/>
    <lineage>
        <taxon>Eukaryota</taxon>
        <taxon>Viridiplantae</taxon>
        <taxon>Streptophyta</taxon>
        <taxon>Embryophyta</taxon>
        <taxon>Tracheophyta</taxon>
        <taxon>Spermatophyta</taxon>
        <taxon>Magnoliopsida</taxon>
        <taxon>eudicotyledons</taxon>
        <taxon>Gunneridae</taxon>
        <taxon>Pentapetalae</taxon>
        <taxon>rosids</taxon>
        <taxon>malvids</taxon>
        <taxon>Myrtales</taxon>
        <taxon>Melastomataceae</taxon>
        <taxon>Melastomatoideae</taxon>
        <taxon>Melastomateae</taxon>
        <taxon>Melastoma</taxon>
    </lineage>
</organism>
<accession>A0ACB9P1K2</accession>
<sequence length="274" mass="30900">MAASSETLPTTLQNHAMDGEWTIVTNQKRRRMKPTPGMPEAPVAWIPAADDTSPERVSKLLQKIDSSMKKVESSSFYHDFFEQLQSEEVSNSFSVVLGSEEKMQVVIYGIGSVESYETPRLQLSLALLMKRKFEWMGEIEIFDPVLSVTECRALETLGCSVLSINEQGCRCVLSPTLFFMPHCEAKLYDNLLRANWNTGKLSRLVLFGNSFQKYGENAELGAFRCGSARHVLAATPFTVQFEIPKCEGEFLRAFNDSSWHFFSKISDTELPILN</sequence>
<dbReference type="Proteomes" id="UP001057402">
    <property type="component" value="Chromosome 7"/>
</dbReference>